<keyword evidence="2" id="KW-0805">Transcription regulation</keyword>
<dbReference type="SUPFAM" id="SSF53850">
    <property type="entry name" value="Periplasmic binding protein-like II"/>
    <property type="match status" value="1"/>
</dbReference>
<dbReference type="PANTHER" id="PTHR30537:SF5">
    <property type="entry name" value="HTH-TYPE TRANSCRIPTIONAL ACTIVATOR TTDR-RELATED"/>
    <property type="match status" value="1"/>
</dbReference>
<dbReference type="Pfam" id="PF00126">
    <property type="entry name" value="HTH_1"/>
    <property type="match status" value="1"/>
</dbReference>
<dbReference type="RefSeq" id="WP_060233022.1">
    <property type="nucleotide sequence ID" value="NZ_LPLU01000043.1"/>
</dbReference>
<dbReference type="CDD" id="cd08422">
    <property type="entry name" value="PBP2_CrgA_like"/>
    <property type="match status" value="1"/>
</dbReference>
<dbReference type="FunFam" id="1.10.10.10:FF:000001">
    <property type="entry name" value="LysR family transcriptional regulator"/>
    <property type="match status" value="1"/>
</dbReference>
<dbReference type="Proteomes" id="UP000065504">
    <property type="component" value="Unassembled WGS sequence"/>
</dbReference>
<dbReference type="PROSITE" id="PS50931">
    <property type="entry name" value="HTH_LYSR"/>
    <property type="match status" value="1"/>
</dbReference>
<sequence length="323" mass="34427">MERLKALEVFKAVVDHGSFTRAADATHMGVPSVSRAVQDLETMLGVQLFNRTTRKVALTTAGHAVLERVAGVLASYEDLARAGSDEAGDCAGNIRIEVSTMFDTGRLASVLVRFMRAWPKVRVDVRRVDHQTDALGDLADLAIVVGRAAPPSCIARALADVPLGLYASPAWVERVGAVAHPRDVQPESCLATGAQQSMWTLVDERSGEHATLSARAALRTNCPHALVAAAVDGEGVAILPEHLAHAPVVRGELVRVLDAWQAEPLDACVVYRSRRNLPARIRKLTDCLLDAFGEPRDGAGVTAYARQGGRIAATHAQPTSCAA</sequence>
<dbReference type="InterPro" id="IPR000847">
    <property type="entry name" value="LysR_HTH_N"/>
</dbReference>
<gene>
    <name evidence="6" type="ORF">WM16_04295</name>
</gene>
<evidence type="ECO:0000256" key="3">
    <source>
        <dbReference type="ARBA" id="ARBA00023125"/>
    </source>
</evidence>
<evidence type="ECO:0000259" key="5">
    <source>
        <dbReference type="PROSITE" id="PS50931"/>
    </source>
</evidence>
<dbReference type="InterPro" id="IPR005119">
    <property type="entry name" value="LysR_subst-bd"/>
</dbReference>
<dbReference type="PANTHER" id="PTHR30537">
    <property type="entry name" value="HTH-TYPE TRANSCRIPTIONAL REGULATOR"/>
    <property type="match status" value="1"/>
</dbReference>
<organism evidence="6 7">
    <name type="scientific">Burkholderia ubonensis</name>
    <dbReference type="NCBI Taxonomy" id="101571"/>
    <lineage>
        <taxon>Bacteria</taxon>
        <taxon>Pseudomonadati</taxon>
        <taxon>Pseudomonadota</taxon>
        <taxon>Betaproteobacteria</taxon>
        <taxon>Burkholderiales</taxon>
        <taxon>Burkholderiaceae</taxon>
        <taxon>Burkholderia</taxon>
        <taxon>Burkholderia cepacia complex</taxon>
    </lineage>
</organism>
<proteinExistence type="inferred from homology"/>
<evidence type="ECO:0000313" key="6">
    <source>
        <dbReference type="EMBL" id="KWK80497.1"/>
    </source>
</evidence>
<protein>
    <submittedName>
        <fullName evidence="6">Transcriptional regulator</fullName>
    </submittedName>
</protein>
<dbReference type="AlphaFoldDB" id="A0A119UXI5"/>
<dbReference type="GO" id="GO:0003700">
    <property type="term" value="F:DNA-binding transcription factor activity"/>
    <property type="evidence" value="ECO:0007669"/>
    <property type="project" value="InterPro"/>
</dbReference>
<dbReference type="Gene3D" id="3.40.190.290">
    <property type="match status" value="1"/>
</dbReference>
<keyword evidence="3" id="KW-0238">DNA-binding</keyword>
<evidence type="ECO:0000256" key="2">
    <source>
        <dbReference type="ARBA" id="ARBA00023015"/>
    </source>
</evidence>
<dbReference type="EMBL" id="LPLU01000043">
    <property type="protein sequence ID" value="KWK80497.1"/>
    <property type="molecule type" value="Genomic_DNA"/>
</dbReference>
<dbReference type="Pfam" id="PF03466">
    <property type="entry name" value="LysR_substrate"/>
    <property type="match status" value="1"/>
</dbReference>
<evidence type="ECO:0000313" key="7">
    <source>
        <dbReference type="Proteomes" id="UP000065504"/>
    </source>
</evidence>
<dbReference type="GO" id="GO:0003677">
    <property type="term" value="F:DNA binding"/>
    <property type="evidence" value="ECO:0007669"/>
    <property type="project" value="UniProtKB-KW"/>
</dbReference>
<comment type="caution">
    <text evidence="6">The sequence shown here is derived from an EMBL/GenBank/DDBJ whole genome shotgun (WGS) entry which is preliminary data.</text>
</comment>
<name>A0A119UXI5_9BURK</name>
<dbReference type="SUPFAM" id="SSF46785">
    <property type="entry name" value="Winged helix' DNA-binding domain"/>
    <property type="match status" value="1"/>
</dbReference>
<evidence type="ECO:0000256" key="4">
    <source>
        <dbReference type="ARBA" id="ARBA00023163"/>
    </source>
</evidence>
<feature type="domain" description="HTH lysR-type" evidence="5">
    <location>
        <begin position="1"/>
        <end position="59"/>
    </location>
</feature>
<comment type="similarity">
    <text evidence="1">Belongs to the LysR transcriptional regulatory family.</text>
</comment>
<dbReference type="Gene3D" id="1.10.10.10">
    <property type="entry name" value="Winged helix-like DNA-binding domain superfamily/Winged helix DNA-binding domain"/>
    <property type="match status" value="1"/>
</dbReference>
<reference evidence="6 7" key="1">
    <citation type="submission" date="2015-11" db="EMBL/GenBank/DDBJ databases">
        <title>Expanding the genomic diversity of Burkholderia species for the development of highly accurate diagnostics.</title>
        <authorList>
            <person name="Sahl J."/>
            <person name="Keim P."/>
            <person name="Wagner D."/>
        </authorList>
    </citation>
    <scope>NUCLEOTIDE SEQUENCE [LARGE SCALE GENOMIC DNA]</scope>
    <source>
        <strain evidence="6 7">MSMB782WGS</strain>
    </source>
</reference>
<dbReference type="InterPro" id="IPR036390">
    <property type="entry name" value="WH_DNA-bd_sf"/>
</dbReference>
<dbReference type="InterPro" id="IPR058163">
    <property type="entry name" value="LysR-type_TF_proteobact-type"/>
</dbReference>
<dbReference type="InterPro" id="IPR036388">
    <property type="entry name" value="WH-like_DNA-bd_sf"/>
</dbReference>
<dbReference type="PRINTS" id="PR00039">
    <property type="entry name" value="HTHLYSR"/>
</dbReference>
<evidence type="ECO:0000256" key="1">
    <source>
        <dbReference type="ARBA" id="ARBA00009437"/>
    </source>
</evidence>
<keyword evidence="4" id="KW-0804">Transcription</keyword>
<accession>A0A119UXI5</accession>